<dbReference type="Proteomes" id="UP000292957">
    <property type="component" value="Unassembled WGS sequence"/>
</dbReference>
<evidence type="ECO:0000313" key="1">
    <source>
        <dbReference type="EMBL" id="TBU23908.1"/>
    </source>
</evidence>
<protein>
    <submittedName>
        <fullName evidence="1">Uncharacterized protein</fullName>
    </submittedName>
</protein>
<evidence type="ECO:0000313" key="3">
    <source>
        <dbReference type="Proteomes" id="UP000292082"/>
    </source>
</evidence>
<name>A0A4Q9MC85_9APHY</name>
<organism evidence="1">
    <name type="scientific">Dichomitus squalens</name>
    <dbReference type="NCBI Taxonomy" id="114155"/>
    <lineage>
        <taxon>Eukaryota</taxon>
        <taxon>Fungi</taxon>
        <taxon>Dikarya</taxon>
        <taxon>Basidiomycota</taxon>
        <taxon>Agaricomycotina</taxon>
        <taxon>Agaricomycetes</taxon>
        <taxon>Polyporales</taxon>
        <taxon>Polyporaceae</taxon>
        <taxon>Dichomitus</taxon>
    </lineage>
</organism>
<dbReference type="EMBL" id="ML143492">
    <property type="protein sequence ID" value="TBU23908.1"/>
    <property type="molecule type" value="Genomic_DNA"/>
</dbReference>
<accession>A0A4Q9MC85</accession>
<sequence length="57" mass="6453">MGKCANTDFQDLPIWDRWRRTEHARYGISPPFALSSCASPLERGEMDCTSVTTRPPP</sequence>
<evidence type="ECO:0000313" key="2">
    <source>
        <dbReference type="EMBL" id="TBU60770.1"/>
    </source>
</evidence>
<gene>
    <name evidence="2" type="ORF">BD310DRAFT_947052</name>
    <name evidence="1" type="ORF">BD311DRAFT_672939</name>
</gene>
<dbReference type="EMBL" id="ML145102">
    <property type="protein sequence ID" value="TBU60770.1"/>
    <property type="molecule type" value="Genomic_DNA"/>
</dbReference>
<reference evidence="1 3" key="1">
    <citation type="submission" date="2019-01" db="EMBL/GenBank/DDBJ databases">
        <title>Draft genome sequences of three monokaryotic isolates of the white-rot basidiomycete fungus Dichomitus squalens.</title>
        <authorList>
            <consortium name="DOE Joint Genome Institute"/>
            <person name="Lopez S.C."/>
            <person name="Andreopoulos B."/>
            <person name="Pangilinan J."/>
            <person name="Lipzen A."/>
            <person name="Riley R."/>
            <person name="Ahrendt S."/>
            <person name="Ng V."/>
            <person name="Barry K."/>
            <person name="Daum C."/>
            <person name="Grigoriev I.V."/>
            <person name="Hilden K.S."/>
            <person name="Makela M.R."/>
            <person name="de Vries R.P."/>
        </authorList>
    </citation>
    <scope>NUCLEOTIDE SEQUENCE [LARGE SCALE GENOMIC DNA]</scope>
    <source>
        <strain evidence="2 3">CBS 464.89</strain>
        <strain evidence="1">OM18370.1</strain>
    </source>
</reference>
<dbReference type="AlphaFoldDB" id="A0A4Q9MC85"/>
<keyword evidence="3" id="KW-1185">Reference proteome</keyword>
<proteinExistence type="predicted"/>
<dbReference type="Proteomes" id="UP000292082">
    <property type="component" value="Unassembled WGS sequence"/>
</dbReference>